<protein>
    <recommendedName>
        <fullName evidence="3">Zinc-finger domain-containing protein</fullName>
    </recommendedName>
</protein>
<proteinExistence type="predicted"/>
<reference evidence="2" key="1">
    <citation type="submission" date="2020-02" db="EMBL/GenBank/DDBJ databases">
        <authorList>
            <person name="Meier V. D."/>
        </authorList>
    </citation>
    <scope>NUCLEOTIDE SEQUENCE</scope>
    <source>
        <strain evidence="2">AVDCRST_MAG89</strain>
    </source>
</reference>
<accession>A0A6J4MJZ3</accession>
<evidence type="ECO:0008006" key="3">
    <source>
        <dbReference type="Google" id="ProtNLM"/>
    </source>
</evidence>
<dbReference type="EMBL" id="CADCTV010000790">
    <property type="protein sequence ID" value="CAA9361498.1"/>
    <property type="molecule type" value="Genomic_DNA"/>
</dbReference>
<evidence type="ECO:0000256" key="1">
    <source>
        <dbReference type="SAM" id="MobiDB-lite"/>
    </source>
</evidence>
<dbReference type="AlphaFoldDB" id="A0A6J4MJZ3"/>
<evidence type="ECO:0000313" key="2">
    <source>
        <dbReference type="EMBL" id="CAA9361498.1"/>
    </source>
</evidence>
<gene>
    <name evidence="2" type="ORF">AVDCRST_MAG89-3770</name>
</gene>
<name>A0A6J4MJZ3_9BACT</name>
<feature type="compositionally biased region" description="Low complexity" evidence="1">
    <location>
        <begin position="171"/>
        <end position="190"/>
    </location>
</feature>
<organism evidence="2">
    <name type="scientific">uncultured Gemmatimonadota bacterium</name>
    <dbReference type="NCBI Taxonomy" id="203437"/>
    <lineage>
        <taxon>Bacteria</taxon>
        <taxon>Pseudomonadati</taxon>
        <taxon>Gemmatimonadota</taxon>
        <taxon>environmental samples</taxon>
    </lineage>
</organism>
<feature type="region of interest" description="Disordered" evidence="1">
    <location>
        <begin position="165"/>
        <end position="190"/>
    </location>
</feature>
<sequence>MWHLNPEDLARLVDEAPEPAEAAHLRECLVCRRELSEMRDQTHALASLAGDGPAPGAWNDLEARLQAEGLIRGATVTPLRPRWIRTHGLRAAASLALFLLGGTAGAALWNARTSRQMAAVAAAPAPAPNVAEPVTGTPAESSFAGLMGGTPNEAPRSSVRLASTAPAAVDTPSAMRARTTAPRPAPVRVTPRQAEDAARQLLQAQAAYVGALQRYAAIADPNSGNPPETRLAALDRLVTLTAEALEHAPGDPVINGYHLAATAERSRLRRELEQDAQTAWF</sequence>